<evidence type="ECO:0000256" key="1">
    <source>
        <dbReference type="SAM" id="MobiDB-lite"/>
    </source>
</evidence>
<sequence length="152" mass="16981">MTRKKQMHLITRPFSHVHNILTALGFAERAQRDGCVYEIMFRDPITLKDYLYQLPAQTATNGLTIVHLHKACFKDGGDIPLSAIEAAAQMMAEVEQYLASHEPKEAGKPIEEAMNGRMANNEEEVKRLGKEMASMPTNSQVMKSGLVPDPIQ</sequence>
<feature type="region of interest" description="Disordered" evidence="1">
    <location>
        <begin position="132"/>
        <end position="152"/>
    </location>
</feature>
<proteinExistence type="predicted"/>
<evidence type="ECO:0000313" key="2">
    <source>
        <dbReference type="EMBL" id="MFD1224467.1"/>
    </source>
</evidence>
<evidence type="ECO:0000313" key="3">
    <source>
        <dbReference type="Proteomes" id="UP001597180"/>
    </source>
</evidence>
<dbReference type="EMBL" id="JBHTLU010000045">
    <property type="protein sequence ID" value="MFD1224467.1"/>
    <property type="molecule type" value="Genomic_DNA"/>
</dbReference>
<accession>A0ABW3UVG5</accession>
<protein>
    <submittedName>
        <fullName evidence="2">Uncharacterized protein</fullName>
    </submittedName>
</protein>
<dbReference type="Proteomes" id="UP001597180">
    <property type="component" value="Unassembled WGS sequence"/>
</dbReference>
<dbReference type="RefSeq" id="WP_079911133.1">
    <property type="nucleotide sequence ID" value="NZ_BAABJG010000004.1"/>
</dbReference>
<reference evidence="3" key="1">
    <citation type="journal article" date="2019" name="Int. J. Syst. Evol. Microbiol.">
        <title>The Global Catalogue of Microorganisms (GCM) 10K type strain sequencing project: providing services to taxonomists for standard genome sequencing and annotation.</title>
        <authorList>
            <consortium name="The Broad Institute Genomics Platform"/>
            <consortium name="The Broad Institute Genome Sequencing Center for Infectious Disease"/>
            <person name="Wu L."/>
            <person name="Ma J."/>
        </authorList>
    </citation>
    <scope>NUCLEOTIDE SEQUENCE [LARGE SCALE GENOMIC DNA]</scope>
    <source>
        <strain evidence="3">CCUG 53270</strain>
    </source>
</reference>
<comment type="caution">
    <text evidence="2">The sequence shown here is derived from an EMBL/GenBank/DDBJ whole genome shotgun (WGS) entry which is preliminary data.</text>
</comment>
<gene>
    <name evidence="2" type="ORF">ACFQ4B_30605</name>
</gene>
<name>A0ABW3UVG5_9BACL</name>
<organism evidence="2 3">
    <name type="scientific">Paenibacillus vulneris</name>
    <dbReference type="NCBI Taxonomy" id="1133364"/>
    <lineage>
        <taxon>Bacteria</taxon>
        <taxon>Bacillati</taxon>
        <taxon>Bacillota</taxon>
        <taxon>Bacilli</taxon>
        <taxon>Bacillales</taxon>
        <taxon>Paenibacillaceae</taxon>
        <taxon>Paenibacillus</taxon>
    </lineage>
</organism>
<keyword evidence="3" id="KW-1185">Reference proteome</keyword>